<dbReference type="Pfam" id="PF00753">
    <property type="entry name" value="Lactamase_B"/>
    <property type="match status" value="1"/>
</dbReference>
<accession>A0A8J4Q0D2</accession>
<dbReference type="InterPro" id="IPR036388">
    <property type="entry name" value="WH-like_DNA-bd_sf"/>
</dbReference>
<dbReference type="Gene3D" id="1.10.10.10">
    <property type="entry name" value="Winged helix-like DNA-binding domain superfamily/Winged helix DNA-binding domain"/>
    <property type="match status" value="1"/>
</dbReference>
<dbReference type="Gene3D" id="3.60.15.10">
    <property type="entry name" value="Ribonuclease Z/Hydroxyacylglutathione hydrolase-like"/>
    <property type="match status" value="1"/>
</dbReference>
<dbReference type="OrthoDB" id="17458at2759"/>
<dbReference type="SUPFAM" id="SSF56281">
    <property type="entry name" value="Metallo-hydrolase/oxidoreductase"/>
    <property type="match status" value="1"/>
</dbReference>
<dbReference type="InterPro" id="IPR050662">
    <property type="entry name" value="Sec-metab_biosynth-thioest"/>
</dbReference>
<keyword evidence="3" id="KW-1185">Reference proteome</keyword>
<protein>
    <recommendedName>
        <fullName evidence="1">Metallo-beta-lactamase domain-containing protein</fullName>
    </recommendedName>
</protein>
<sequence length="493" mass="55735">MANNDSNSNSSNGVSEYSSLIIMNEKTGECMMMSNENKKKDYTVIPHKFYGFPSIPFNLNTNMVQYDKHADGINSLNNTYQQFMVNQLPLESMQHALPPVKDTFYLGSLVTPFYIDQINRHLHHYFLLLVDSNNSPASESLNKIIKQDDLESQLQWISAVELVQEFEQSSKLLTPETLYMLRLLKMFKNRDQLGKLVKPDDDQNIGITKPLEYAPFIESIPVRSNTLMPFCSTNLIVSQSNGYVMVVDPGSNHHGAPHFENIIQKKLKPYLNQQEGGKQLYIFITHNHHDHWHGLPMLERHFPQATLVAHPITLENIPTSLKTRPVLGKPLNAKVLNNTSDNNNQLVIGDRVFEIISTPGHTADSLCLFEPTTKTLIAGDHIVGWGSSILDPHGGGDMKEYLDNTQGMIDHLKPSIAMPAHGPTHYEPIALLSNYISHRLAREHDILSAYQQGNKTLNQLLNVVYKGIDPKLNELAKGNIHLHLEKLKKDNKL</sequence>
<reference evidence="2" key="1">
    <citation type="submission" date="2020-01" db="EMBL/GenBank/DDBJ databases">
        <title>Development of genomics and gene disruption for Polysphondylium violaceum indicates a role for the polyketide synthase stlB in stalk morphogenesis.</title>
        <authorList>
            <person name="Narita B."/>
            <person name="Kawabe Y."/>
            <person name="Kin K."/>
            <person name="Saito T."/>
            <person name="Gibbs R."/>
            <person name="Kuspa A."/>
            <person name="Muzny D."/>
            <person name="Queller D."/>
            <person name="Richards S."/>
            <person name="Strassman J."/>
            <person name="Sucgang R."/>
            <person name="Worley K."/>
            <person name="Schaap P."/>
        </authorList>
    </citation>
    <scope>NUCLEOTIDE SEQUENCE</scope>
    <source>
        <strain evidence="2">QSvi11</strain>
    </source>
</reference>
<dbReference type="Pfam" id="PF17778">
    <property type="entry name" value="WHD_BLACT"/>
    <property type="match status" value="1"/>
</dbReference>
<evidence type="ECO:0000313" key="2">
    <source>
        <dbReference type="EMBL" id="KAF2075687.1"/>
    </source>
</evidence>
<gene>
    <name evidence="2" type="ORF">CYY_003000</name>
</gene>
<evidence type="ECO:0000313" key="3">
    <source>
        <dbReference type="Proteomes" id="UP000695562"/>
    </source>
</evidence>
<dbReference type="InterPro" id="IPR001279">
    <property type="entry name" value="Metallo-B-lactamas"/>
</dbReference>
<dbReference type="EMBL" id="AJWJ01000089">
    <property type="protein sequence ID" value="KAF2075687.1"/>
    <property type="molecule type" value="Genomic_DNA"/>
</dbReference>
<dbReference type="PANTHER" id="PTHR23131:SF0">
    <property type="entry name" value="ENDORIBONUCLEASE LACTB2"/>
    <property type="match status" value="1"/>
</dbReference>
<name>A0A8J4Q0D2_9MYCE</name>
<dbReference type="InterPro" id="IPR036866">
    <property type="entry name" value="RibonucZ/Hydroxyglut_hydro"/>
</dbReference>
<evidence type="ECO:0000259" key="1">
    <source>
        <dbReference type="SMART" id="SM00849"/>
    </source>
</evidence>
<proteinExistence type="predicted"/>
<dbReference type="Proteomes" id="UP000695562">
    <property type="component" value="Unassembled WGS sequence"/>
</dbReference>
<dbReference type="InterPro" id="IPR041516">
    <property type="entry name" value="LACTB2_WH"/>
</dbReference>
<dbReference type="AlphaFoldDB" id="A0A8J4Q0D2"/>
<dbReference type="PANTHER" id="PTHR23131">
    <property type="entry name" value="ENDORIBONUCLEASE LACTB2"/>
    <property type="match status" value="1"/>
</dbReference>
<feature type="domain" description="Metallo-beta-lactamase" evidence="1">
    <location>
        <begin position="230"/>
        <end position="421"/>
    </location>
</feature>
<comment type="caution">
    <text evidence="2">The sequence shown here is derived from an EMBL/GenBank/DDBJ whole genome shotgun (WGS) entry which is preliminary data.</text>
</comment>
<organism evidence="2 3">
    <name type="scientific">Polysphondylium violaceum</name>
    <dbReference type="NCBI Taxonomy" id="133409"/>
    <lineage>
        <taxon>Eukaryota</taxon>
        <taxon>Amoebozoa</taxon>
        <taxon>Evosea</taxon>
        <taxon>Eumycetozoa</taxon>
        <taxon>Dictyostelia</taxon>
        <taxon>Dictyosteliales</taxon>
        <taxon>Dictyosteliaceae</taxon>
        <taxon>Polysphondylium</taxon>
    </lineage>
</organism>
<dbReference type="SMART" id="SM00849">
    <property type="entry name" value="Lactamase_B"/>
    <property type="match status" value="1"/>
</dbReference>